<evidence type="ECO:0000313" key="4">
    <source>
        <dbReference type="EMBL" id="MBV3122670.1"/>
    </source>
</evidence>
<feature type="transmembrane region" description="Helical" evidence="1">
    <location>
        <begin position="26"/>
        <end position="45"/>
    </location>
</feature>
<evidence type="ECO:0008006" key="9">
    <source>
        <dbReference type="Google" id="ProtNLM"/>
    </source>
</evidence>
<comment type="caution">
    <text evidence="5">The sequence shown here is derived from an EMBL/GenBank/DDBJ whole genome shotgun (WGS) entry which is preliminary data.</text>
</comment>
<evidence type="ECO:0000313" key="2">
    <source>
        <dbReference type="EMBL" id="KAA5319693.1"/>
    </source>
</evidence>
<keyword evidence="1" id="KW-0812">Transmembrane</keyword>
<evidence type="ECO:0000313" key="3">
    <source>
        <dbReference type="EMBL" id="KAA5382264.1"/>
    </source>
</evidence>
<dbReference type="EMBL" id="JAHOAX010000004">
    <property type="protein sequence ID" value="MBV3122670.1"/>
    <property type="molecule type" value="Genomic_DNA"/>
</dbReference>
<dbReference type="EMBL" id="VVZB01000006">
    <property type="protein sequence ID" value="KAA5382264.1"/>
    <property type="molecule type" value="Genomic_DNA"/>
</dbReference>
<dbReference type="SUPFAM" id="SSF56935">
    <property type="entry name" value="Porins"/>
    <property type="match status" value="1"/>
</dbReference>
<proteinExistence type="predicted"/>
<dbReference type="Proteomes" id="UP000347681">
    <property type="component" value="Unassembled WGS sequence"/>
</dbReference>
<name>A0A0K2HMQ3_9BACT</name>
<dbReference type="InterPro" id="IPR037066">
    <property type="entry name" value="Plug_dom_sf"/>
</dbReference>
<keyword evidence="1" id="KW-0472">Membrane</keyword>
<dbReference type="AlphaFoldDB" id="A0A0K2HMQ3"/>
<organism evidence="5 6">
    <name type="scientific">Phocaeicola dorei</name>
    <dbReference type="NCBI Taxonomy" id="357276"/>
    <lineage>
        <taxon>Bacteria</taxon>
        <taxon>Pseudomonadati</taxon>
        <taxon>Bacteroidota</taxon>
        <taxon>Bacteroidia</taxon>
        <taxon>Bacteroidales</taxon>
        <taxon>Bacteroidaceae</taxon>
        <taxon>Phocaeicola</taxon>
    </lineage>
</organism>
<protein>
    <recommendedName>
        <fullName evidence="9">TonB-dependent receptor plug domain-containing protein</fullName>
    </recommendedName>
</protein>
<evidence type="ECO:0000313" key="6">
    <source>
        <dbReference type="Proteomes" id="UP000283678"/>
    </source>
</evidence>
<keyword evidence="1" id="KW-1133">Transmembrane helix</keyword>
<dbReference type="Proteomes" id="UP000777173">
    <property type="component" value="Unassembled WGS sequence"/>
</dbReference>
<dbReference type="Proteomes" id="UP000283678">
    <property type="component" value="Unassembled WGS sequence"/>
</dbReference>
<evidence type="ECO:0000313" key="5">
    <source>
        <dbReference type="EMBL" id="RGV72527.1"/>
    </source>
</evidence>
<evidence type="ECO:0000256" key="1">
    <source>
        <dbReference type="SAM" id="Phobius"/>
    </source>
</evidence>
<dbReference type="Proteomes" id="UP000481700">
    <property type="component" value="Unassembled WGS sequence"/>
</dbReference>
<reference evidence="5 6" key="1">
    <citation type="submission" date="2018-08" db="EMBL/GenBank/DDBJ databases">
        <title>A genome reference for cultivated species of the human gut microbiota.</title>
        <authorList>
            <person name="Zou Y."/>
            <person name="Xue W."/>
            <person name="Luo G."/>
        </authorList>
    </citation>
    <scope>NUCLEOTIDE SEQUENCE [LARGE SCALE GENOMIC DNA]</scope>
    <source>
        <strain evidence="5 6">AF14-1AC</strain>
    </source>
</reference>
<reference evidence="7 8" key="2">
    <citation type="journal article" date="2019" name="Nat. Med.">
        <title>A library of human gut bacterial isolates paired with longitudinal multiomics data enables mechanistic microbiome research.</title>
        <authorList>
            <person name="Poyet M."/>
            <person name="Groussin M."/>
            <person name="Gibbons S.M."/>
            <person name="Avila-Pacheco J."/>
            <person name="Jiang X."/>
            <person name="Kearney S.M."/>
            <person name="Perrotta A.R."/>
            <person name="Berdy B."/>
            <person name="Zhao S."/>
            <person name="Lieberman T.D."/>
            <person name="Swanson P.K."/>
            <person name="Smith M."/>
            <person name="Roesemann S."/>
            <person name="Alexander J.E."/>
            <person name="Rich S.A."/>
            <person name="Livny J."/>
            <person name="Vlamakis H."/>
            <person name="Clish C."/>
            <person name="Bullock K."/>
            <person name="Deik A."/>
            <person name="Scott J."/>
            <person name="Pierce K.A."/>
            <person name="Xavier R.J."/>
            <person name="Alm E.J."/>
        </authorList>
    </citation>
    <scope>NUCLEOTIDE SEQUENCE [LARGE SCALE GENOMIC DNA]</scope>
    <source>
        <strain evidence="2 8">BIOML-A25</strain>
        <strain evidence="3 7">BIOML-A5</strain>
    </source>
</reference>
<dbReference type="EMBL" id="VVZV01000010">
    <property type="protein sequence ID" value="KAA5319693.1"/>
    <property type="molecule type" value="Genomic_DNA"/>
</dbReference>
<reference evidence="4" key="3">
    <citation type="submission" date="2021-06" db="EMBL/GenBank/DDBJ databases">
        <title>Collection of gut derived symbiotic bacterial strains cultured from healthy donors.</title>
        <authorList>
            <person name="Lin H."/>
            <person name="Littmann E."/>
            <person name="Pamer E.G."/>
        </authorList>
    </citation>
    <scope>NUCLEOTIDE SEQUENCE</scope>
    <source>
        <strain evidence="4">MSK.5.10</strain>
    </source>
</reference>
<sequence>MSFPYCKFANEDNKYDKTLKMKNNTMIIACLCAVGIMNVSMLHVHENMQGTTRTRSYKVEEVVVTGTRNETDIRHLPMTISVVGRQNLEHTYQPSVLPALTEQVPGLFTTGRGIMESDCSDRNKMNLPAILMFGRIYKVGCL</sequence>
<dbReference type="EMBL" id="QRZL01000023">
    <property type="protein sequence ID" value="RGV72527.1"/>
    <property type="molecule type" value="Genomic_DNA"/>
</dbReference>
<accession>A0A0K2HMQ3</accession>
<evidence type="ECO:0000313" key="8">
    <source>
        <dbReference type="Proteomes" id="UP000481700"/>
    </source>
</evidence>
<dbReference type="Gene3D" id="2.170.130.10">
    <property type="entry name" value="TonB-dependent receptor, plug domain"/>
    <property type="match status" value="1"/>
</dbReference>
<gene>
    <name evidence="5" type="ORF">DWW04_17820</name>
    <name evidence="3" type="ORF">F2Y61_13665</name>
    <name evidence="2" type="ORF">F2Z07_10550</name>
    <name evidence="4" type="ORF">KSU80_05710</name>
</gene>
<evidence type="ECO:0000313" key="7">
    <source>
        <dbReference type="Proteomes" id="UP000347681"/>
    </source>
</evidence>
<dbReference type="KEGG" id="bdh:GV66_18260"/>